<feature type="domain" description="Hcy-binding" evidence="6">
    <location>
        <begin position="1"/>
        <end position="404"/>
    </location>
</feature>
<feature type="binding site" evidence="5">
    <location>
        <position position="309"/>
    </location>
    <ligand>
        <name>Zn(2+)</name>
        <dbReference type="ChEBI" id="CHEBI:29105"/>
    </ligand>
</feature>
<organism evidence="7 8">
    <name type="scientific">Cutaneotrichosporon cavernicola</name>
    <dbReference type="NCBI Taxonomy" id="279322"/>
    <lineage>
        <taxon>Eukaryota</taxon>
        <taxon>Fungi</taxon>
        <taxon>Dikarya</taxon>
        <taxon>Basidiomycota</taxon>
        <taxon>Agaricomycotina</taxon>
        <taxon>Tremellomycetes</taxon>
        <taxon>Trichosporonales</taxon>
        <taxon>Trichosporonaceae</taxon>
        <taxon>Cutaneotrichosporon</taxon>
    </lineage>
</organism>
<dbReference type="Proteomes" id="UP001233271">
    <property type="component" value="Chromosome 6"/>
</dbReference>
<evidence type="ECO:0000259" key="6">
    <source>
        <dbReference type="PROSITE" id="PS50970"/>
    </source>
</evidence>
<dbReference type="PANTHER" id="PTHR46015">
    <property type="entry name" value="ZGC:172121"/>
    <property type="match status" value="1"/>
</dbReference>
<keyword evidence="3 5" id="KW-0479">Metal-binding</keyword>
<dbReference type="GO" id="GO:0033528">
    <property type="term" value="P:S-methylmethionine cycle"/>
    <property type="evidence" value="ECO:0007669"/>
    <property type="project" value="TreeGrafter"/>
</dbReference>
<dbReference type="PANTHER" id="PTHR46015:SF1">
    <property type="entry name" value="HOMOCYSTEINE S-METHYLTRANSFERASE-LIKE ISOFORM 1"/>
    <property type="match status" value="1"/>
</dbReference>
<feature type="binding site" evidence="5">
    <location>
        <position position="389"/>
    </location>
    <ligand>
        <name>Zn(2+)</name>
        <dbReference type="ChEBI" id="CHEBI:29105"/>
    </ligand>
</feature>
<dbReference type="GO" id="GO:0008898">
    <property type="term" value="F:S-adenosylmethionine-homocysteine S-methyltransferase activity"/>
    <property type="evidence" value="ECO:0007669"/>
    <property type="project" value="TreeGrafter"/>
</dbReference>
<evidence type="ECO:0000313" key="7">
    <source>
        <dbReference type="EMBL" id="BEI94243.1"/>
    </source>
</evidence>
<dbReference type="InterPro" id="IPR003726">
    <property type="entry name" value="HCY_dom"/>
</dbReference>
<dbReference type="AlphaFoldDB" id="A0AA48L9C1"/>
<sequence>MMPVLILDGGMGTTLEAIGHDVSGSMWGSELVARDPAALANVHARFALVGADIIETATYQMTLPALVEQGHSEDDARALMRRAVSLAADIPCPHKAPFTPASSVSTMSSCSSFSSIHALPQHPSTVPSPQPIQKPKVALALGPYGATLSPGQEYDGLYPPPYGPAGFDPSSSATNYAPRTDECSYEAALTTFHLDRLRVYASDEATWSRITCLAFETIPVLREIRAIRRAVGALNCEMEMHGKSKSNSKPFWISSAYPNGHIGQRDANGKTVEMRQVAEALMGELAPLAALPIDTRCLAAKPDGIGINCTHPTLLPALVGALSGAVTHHAQRHPLWLILYPDGGATYDVVKREWTHREMGPDVWADRLLEVAHEAEAMGVWKGVVIGGCCKSSFDEIKALRALVDRPTERLWEKSVGGEENGAQVGGVYNR</sequence>
<dbReference type="GO" id="GO:0032259">
    <property type="term" value="P:methylation"/>
    <property type="evidence" value="ECO:0007669"/>
    <property type="project" value="UniProtKB-KW"/>
</dbReference>
<dbReference type="RefSeq" id="XP_060459508.1">
    <property type="nucleotide sequence ID" value="XM_060603189.1"/>
</dbReference>
<comment type="cofactor">
    <cofactor evidence="5">
        <name>Zn(2+)</name>
        <dbReference type="ChEBI" id="CHEBI:29105"/>
    </cofactor>
</comment>
<protein>
    <recommendedName>
        <fullName evidence="6">Hcy-binding domain-containing protein</fullName>
    </recommendedName>
</protein>
<dbReference type="SUPFAM" id="SSF82282">
    <property type="entry name" value="Homocysteine S-methyltransferase"/>
    <property type="match status" value="1"/>
</dbReference>
<gene>
    <name evidence="7" type="ORF">CcaverHIS019_0607020</name>
</gene>
<dbReference type="GO" id="GO:0046872">
    <property type="term" value="F:metal ion binding"/>
    <property type="evidence" value="ECO:0007669"/>
    <property type="project" value="UniProtKB-KW"/>
</dbReference>
<dbReference type="GO" id="GO:0009086">
    <property type="term" value="P:methionine biosynthetic process"/>
    <property type="evidence" value="ECO:0007669"/>
    <property type="project" value="TreeGrafter"/>
</dbReference>
<dbReference type="InterPro" id="IPR036589">
    <property type="entry name" value="HCY_dom_sf"/>
</dbReference>
<evidence type="ECO:0000256" key="4">
    <source>
        <dbReference type="ARBA" id="ARBA00022833"/>
    </source>
</evidence>
<keyword evidence="1 5" id="KW-0489">Methyltransferase</keyword>
<accession>A0AA48L9C1</accession>
<feature type="binding site" evidence="5">
    <location>
        <position position="390"/>
    </location>
    <ligand>
        <name>Zn(2+)</name>
        <dbReference type="ChEBI" id="CHEBI:29105"/>
    </ligand>
</feature>
<evidence type="ECO:0000313" key="8">
    <source>
        <dbReference type="Proteomes" id="UP001233271"/>
    </source>
</evidence>
<dbReference type="EMBL" id="AP028217">
    <property type="protein sequence ID" value="BEI94243.1"/>
    <property type="molecule type" value="Genomic_DNA"/>
</dbReference>
<keyword evidence="8" id="KW-1185">Reference proteome</keyword>
<evidence type="ECO:0000256" key="5">
    <source>
        <dbReference type="PROSITE-ProRule" id="PRU00333"/>
    </source>
</evidence>
<evidence type="ECO:0000256" key="3">
    <source>
        <dbReference type="ARBA" id="ARBA00022723"/>
    </source>
</evidence>
<dbReference type="Pfam" id="PF02574">
    <property type="entry name" value="S-methyl_trans"/>
    <property type="match status" value="1"/>
</dbReference>
<keyword evidence="4 5" id="KW-0862">Zinc</keyword>
<keyword evidence="2 5" id="KW-0808">Transferase</keyword>
<dbReference type="InterPro" id="IPR051486">
    <property type="entry name" value="Hcy_S-methyltransferase"/>
</dbReference>
<dbReference type="GeneID" id="85498113"/>
<evidence type="ECO:0000256" key="2">
    <source>
        <dbReference type="ARBA" id="ARBA00022679"/>
    </source>
</evidence>
<dbReference type="PROSITE" id="PS50970">
    <property type="entry name" value="HCY"/>
    <property type="match status" value="1"/>
</dbReference>
<name>A0AA48L9C1_9TREE</name>
<dbReference type="KEGG" id="ccac:CcaHIS019_0607020"/>
<evidence type="ECO:0000256" key="1">
    <source>
        <dbReference type="ARBA" id="ARBA00022603"/>
    </source>
</evidence>
<proteinExistence type="predicted"/>
<dbReference type="Gene3D" id="3.20.20.330">
    <property type="entry name" value="Homocysteine-binding-like domain"/>
    <property type="match status" value="1"/>
</dbReference>
<reference evidence="7" key="1">
    <citation type="journal article" date="2023" name="BMC Genomics">
        <title>Chromosome-level genome assemblies of Cutaneotrichosporon spp. (Trichosporonales, Basidiomycota) reveal imbalanced evolution between nucleotide sequences and chromosome synteny.</title>
        <authorList>
            <person name="Kobayashi Y."/>
            <person name="Kayamori A."/>
            <person name="Aoki K."/>
            <person name="Shiwa Y."/>
            <person name="Matsutani M."/>
            <person name="Fujita N."/>
            <person name="Sugita T."/>
            <person name="Iwasaki W."/>
            <person name="Tanaka N."/>
            <person name="Takashima M."/>
        </authorList>
    </citation>
    <scope>NUCLEOTIDE SEQUENCE</scope>
    <source>
        <strain evidence="7">HIS019</strain>
    </source>
</reference>